<evidence type="ECO:0000256" key="1">
    <source>
        <dbReference type="SAM" id="MobiDB-lite"/>
    </source>
</evidence>
<evidence type="ECO:0000313" key="4">
    <source>
        <dbReference type="Proteomes" id="UP000054549"/>
    </source>
</evidence>
<proteinExistence type="predicted"/>
<evidence type="ECO:0000256" key="2">
    <source>
        <dbReference type="SAM" id="Phobius"/>
    </source>
</evidence>
<reference evidence="3 4" key="1">
    <citation type="submission" date="2014-04" db="EMBL/GenBank/DDBJ databases">
        <title>Evolutionary Origins and Diversification of the Mycorrhizal Mutualists.</title>
        <authorList>
            <consortium name="DOE Joint Genome Institute"/>
            <consortium name="Mycorrhizal Genomics Consortium"/>
            <person name="Kohler A."/>
            <person name="Kuo A."/>
            <person name="Nagy L.G."/>
            <person name="Floudas D."/>
            <person name="Copeland A."/>
            <person name="Barry K.W."/>
            <person name="Cichocki N."/>
            <person name="Veneault-Fourrey C."/>
            <person name="LaButti K."/>
            <person name="Lindquist E.A."/>
            <person name="Lipzen A."/>
            <person name="Lundell T."/>
            <person name="Morin E."/>
            <person name="Murat C."/>
            <person name="Riley R."/>
            <person name="Ohm R."/>
            <person name="Sun H."/>
            <person name="Tunlid A."/>
            <person name="Henrissat B."/>
            <person name="Grigoriev I.V."/>
            <person name="Hibbett D.S."/>
            <person name="Martin F."/>
        </authorList>
    </citation>
    <scope>NUCLEOTIDE SEQUENCE [LARGE SCALE GENOMIC DNA]</scope>
    <source>
        <strain evidence="3 4">Koide BX008</strain>
    </source>
</reference>
<dbReference type="HOGENOM" id="CLU_054233_0_0_1"/>
<protein>
    <submittedName>
        <fullName evidence="3">Uncharacterized protein</fullName>
    </submittedName>
</protein>
<keyword evidence="2" id="KW-1133">Transmembrane helix</keyword>
<accession>A0A0C2X431</accession>
<organism evidence="3 4">
    <name type="scientific">Amanita muscaria (strain Koide BX008)</name>
    <dbReference type="NCBI Taxonomy" id="946122"/>
    <lineage>
        <taxon>Eukaryota</taxon>
        <taxon>Fungi</taxon>
        <taxon>Dikarya</taxon>
        <taxon>Basidiomycota</taxon>
        <taxon>Agaricomycotina</taxon>
        <taxon>Agaricomycetes</taxon>
        <taxon>Agaricomycetidae</taxon>
        <taxon>Agaricales</taxon>
        <taxon>Pluteineae</taxon>
        <taxon>Amanitaceae</taxon>
        <taxon>Amanita</taxon>
    </lineage>
</organism>
<feature type="transmembrane region" description="Helical" evidence="2">
    <location>
        <begin position="224"/>
        <end position="248"/>
    </location>
</feature>
<dbReference type="OrthoDB" id="195231at2759"/>
<keyword evidence="4" id="KW-1185">Reference proteome</keyword>
<dbReference type="AlphaFoldDB" id="A0A0C2X431"/>
<dbReference type="Proteomes" id="UP000054549">
    <property type="component" value="Unassembled WGS sequence"/>
</dbReference>
<name>A0A0C2X431_AMAMK</name>
<gene>
    <name evidence="3" type="ORF">M378DRAFT_120314</name>
</gene>
<keyword evidence="2" id="KW-0812">Transmembrane</keyword>
<dbReference type="EMBL" id="KN818227">
    <property type="protein sequence ID" value="KIL68982.1"/>
    <property type="molecule type" value="Genomic_DNA"/>
</dbReference>
<feature type="region of interest" description="Disordered" evidence="1">
    <location>
        <begin position="299"/>
        <end position="321"/>
    </location>
</feature>
<keyword evidence="2" id="KW-0472">Membrane</keyword>
<dbReference type="STRING" id="946122.A0A0C2X431"/>
<dbReference type="InParanoid" id="A0A0C2X431"/>
<evidence type="ECO:0000313" key="3">
    <source>
        <dbReference type="EMBL" id="KIL68982.1"/>
    </source>
</evidence>
<sequence length="347" mass="38230">MLLFFLFPLVYAGSLNKGDSCSQSNNRLQYGTFQFWDQCNSETYCSADGICEAKGCRRDDFPFGYAQDSRSIPNKCSQGQFCPDEEDQCLPLLVLGSPCQLNRDDQCESPTNFAELSDQTGRGQNVNGSVCLNNVCMWANETTGSPCVVENTPYIAYGFNGEFINIVSRDNCLIGLYCDGIQRVCMQTKNLGTACNADKECQSWNCLASGVCGDSAAAPRQFPVYVYVLVALGIFGGMFGTLIGLFILHRKQRDEEREKRVQYWREQNAFHQNLLQMRETAQASIRSLPLNTGTISVSRDGASSEVNAPTAVNGPQKSSGLRHYLADDGSSEFDGPVLLPTKADGHY</sequence>